<proteinExistence type="predicted"/>
<comment type="caution">
    <text evidence="8">The sequence shown here is derived from an EMBL/GenBank/DDBJ whole genome shotgun (WGS) entry which is preliminary data.</text>
</comment>
<dbReference type="EMBL" id="JAWHZD010000032">
    <property type="protein sequence ID" value="MDV0844803.1"/>
    <property type="molecule type" value="Genomic_DNA"/>
</dbReference>
<dbReference type="InterPro" id="IPR029787">
    <property type="entry name" value="Nucleotide_cyclase"/>
</dbReference>
<dbReference type="PROSITE" id="PS50887">
    <property type="entry name" value="GGDEF"/>
    <property type="match status" value="1"/>
</dbReference>
<feature type="transmembrane region" description="Helical" evidence="6">
    <location>
        <begin position="21"/>
        <end position="46"/>
    </location>
</feature>
<gene>
    <name evidence="8" type="ORF">RZP41_26685</name>
</gene>
<evidence type="ECO:0000256" key="2">
    <source>
        <dbReference type="ARBA" id="ARBA00004665"/>
    </source>
</evidence>
<evidence type="ECO:0000313" key="8">
    <source>
        <dbReference type="EMBL" id="MDV0844803.1"/>
    </source>
</evidence>
<dbReference type="PANTHER" id="PTHR45138:SF9">
    <property type="entry name" value="DIGUANYLATE CYCLASE DGCM-RELATED"/>
    <property type="match status" value="1"/>
</dbReference>
<dbReference type="GO" id="GO:0052621">
    <property type="term" value="F:diguanylate cyclase activity"/>
    <property type="evidence" value="ECO:0007669"/>
    <property type="project" value="UniProtKB-EC"/>
</dbReference>
<evidence type="ECO:0000256" key="4">
    <source>
        <dbReference type="ARBA" id="ARBA00023134"/>
    </source>
</evidence>
<dbReference type="SMART" id="SM00267">
    <property type="entry name" value="GGDEF"/>
    <property type="match status" value="1"/>
</dbReference>
<dbReference type="RefSeq" id="WP_227549708.1">
    <property type="nucleotide sequence ID" value="NZ_JAWHZD010000032.1"/>
</dbReference>
<evidence type="ECO:0000256" key="3">
    <source>
        <dbReference type="ARBA" id="ARBA00012528"/>
    </source>
</evidence>
<keyword evidence="4" id="KW-0547">Nucleotide-binding</keyword>
<name>A0AAW8XXE0_9ENTR</name>
<dbReference type="SUPFAM" id="SSF55073">
    <property type="entry name" value="Nucleotide cyclase"/>
    <property type="match status" value="1"/>
</dbReference>
<dbReference type="InterPro" id="IPR050469">
    <property type="entry name" value="Diguanylate_Cyclase"/>
</dbReference>
<keyword evidence="6" id="KW-1133">Transmembrane helix</keyword>
<dbReference type="GO" id="GO:0005525">
    <property type="term" value="F:GTP binding"/>
    <property type="evidence" value="ECO:0007669"/>
    <property type="project" value="UniProtKB-KW"/>
</dbReference>
<evidence type="ECO:0000313" key="9">
    <source>
        <dbReference type="Proteomes" id="UP001284547"/>
    </source>
</evidence>
<protein>
    <recommendedName>
        <fullName evidence="3">diguanylate cyclase</fullName>
        <ecNumber evidence="3">2.7.7.65</ecNumber>
    </recommendedName>
</protein>
<feature type="domain" description="GGDEF" evidence="7">
    <location>
        <begin position="175"/>
        <end position="282"/>
    </location>
</feature>
<dbReference type="GO" id="GO:1902201">
    <property type="term" value="P:negative regulation of bacterial-type flagellum-dependent cell motility"/>
    <property type="evidence" value="ECO:0007669"/>
    <property type="project" value="TreeGrafter"/>
</dbReference>
<dbReference type="AlphaFoldDB" id="A0AAW8XXE0"/>
<feature type="transmembrane region" description="Helical" evidence="6">
    <location>
        <begin position="83"/>
        <end position="103"/>
    </location>
</feature>
<comment type="cofactor">
    <cofactor evidence="1">
        <name>Mg(2+)</name>
        <dbReference type="ChEBI" id="CHEBI:18420"/>
    </cofactor>
</comment>
<feature type="transmembrane region" description="Helical" evidence="6">
    <location>
        <begin position="52"/>
        <end position="71"/>
    </location>
</feature>
<evidence type="ECO:0000256" key="1">
    <source>
        <dbReference type="ARBA" id="ARBA00001946"/>
    </source>
</evidence>
<organism evidence="8 9">
    <name type="scientific">Klebsiella quasipneumoniae subsp. quasipneumoniae</name>
    <dbReference type="NCBI Taxonomy" id="1667327"/>
    <lineage>
        <taxon>Bacteria</taxon>
        <taxon>Pseudomonadati</taxon>
        <taxon>Pseudomonadota</taxon>
        <taxon>Gammaproteobacteria</taxon>
        <taxon>Enterobacterales</taxon>
        <taxon>Enterobacteriaceae</taxon>
        <taxon>Klebsiella/Raoultella group</taxon>
        <taxon>Klebsiella</taxon>
        <taxon>Klebsiella pneumoniae complex</taxon>
    </lineage>
</organism>
<sequence>MTAVLVFKFRSHRLLASHNHIIITFACVSLTLAIVLIVGFSSIHLYEPTMRLASNIMAYIWTFFFSTTMALTRFRNIFRTGVYFYYFVYILTFSFLTTADVASENTGYKARLFETLGTLIFIIIIFLNAFNLYQLSNNKYENAYQNSIRDYLMQLYNRRYFYLVLIKNATGLCAKPLSKLLCDIDHFKRINDKYGHFQGDLVIQYVAGVLQDQVRRDDIVARTGGEEFALLLSDVGQQQAQLIAERTRQTIINPGDVSSRVKLPESVTISIGLATTEDPKTL</sequence>
<dbReference type="PANTHER" id="PTHR45138">
    <property type="entry name" value="REGULATORY COMPONENTS OF SENSORY TRANSDUCTION SYSTEM"/>
    <property type="match status" value="1"/>
</dbReference>
<comment type="catalytic activity">
    <reaction evidence="5">
        <text>2 GTP = 3',3'-c-di-GMP + 2 diphosphate</text>
        <dbReference type="Rhea" id="RHEA:24898"/>
        <dbReference type="ChEBI" id="CHEBI:33019"/>
        <dbReference type="ChEBI" id="CHEBI:37565"/>
        <dbReference type="ChEBI" id="CHEBI:58805"/>
        <dbReference type="EC" id="2.7.7.65"/>
    </reaction>
</comment>
<dbReference type="Pfam" id="PF00990">
    <property type="entry name" value="GGDEF"/>
    <property type="match status" value="1"/>
</dbReference>
<dbReference type="GO" id="GO:0005886">
    <property type="term" value="C:plasma membrane"/>
    <property type="evidence" value="ECO:0007669"/>
    <property type="project" value="TreeGrafter"/>
</dbReference>
<keyword evidence="6" id="KW-0472">Membrane</keyword>
<dbReference type="Pfam" id="PF17158">
    <property type="entry name" value="MASE4"/>
    <property type="match status" value="1"/>
</dbReference>
<dbReference type="NCBIfam" id="TIGR00254">
    <property type="entry name" value="GGDEF"/>
    <property type="match status" value="1"/>
</dbReference>
<reference evidence="8" key="1">
    <citation type="submission" date="2023-10" db="EMBL/GenBank/DDBJ databases">
        <title>Surveillance and assessment of the effects of hospital wastewater treatment on clearance of pathogenic bacterial and antimicrobial resistance genes.</title>
        <authorList>
            <person name="Wu Y."/>
        </authorList>
    </citation>
    <scope>NUCLEOTIDE SEQUENCE</scope>
    <source>
        <strain evidence="8">23-M-SRM-33-1</strain>
    </source>
</reference>
<dbReference type="CDD" id="cd01949">
    <property type="entry name" value="GGDEF"/>
    <property type="match status" value="1"/>
</dbReference>
<evidence type="ECO:0000256" key="5">
    <source>
        <dbReference type="ARBA" id="ARBA00034247"/>
    </source>
</evidence>
<dbReference type="InterPro" id="IPR000160">
    <property type="entry name" value="GGDEF_dom"/>
</dbReference>
<evidence type="ECO:0000259" key="7">
    <source>
        <dbReference type="PROSITE" id="PS50887"/>
    </source>
</evidence>
<dbReference type="InterPro" id="IPR043128">
    <property type="entry name" value="Rev_trsase/Diguanyl_cyclase"/>
</dbReference>
<keyword evidence="6" id="KW-0812">Transmembrane</keyword>
<dbReference type="InterPro" id="IPR033424">
    <property type="entry name" value="MASE4"/>
</dbReference>
<keyword evidence="4" id="KW-0342">GTP-binding</keyword>
<dbReference type="Proteomes" id="UP001284547">
    <property type="component" value="Unassembled WGS sequence"/>
</dbReference>
<dbReference type="Gene3D" id="3.30.70.270">
    <property type="match status" value="1"/>
</dbReference>
<evidence type="ECO:0000256" key="6">
    <source>
        <dbReference type="SAM" id="Phobius"/>
    </source>
</evidence>
<feature type="transmembrane region" description="Helical" evidence="6">
    <location>
        <begin position="115"/>
        <end position="133"/>
    </location>
</feature>
<accession>A0AAW8XXE0</accession>
<dbReference type="EC" id="2.7.7.65" evidence="3"/>
<dbReference type="GO" id="GO:0043709">
    <property type="term" value="P:cell adhesion involved in single-species biofilm formation"/>
    <property type="evidence" value="ECO:0007669"/>
    <property type="project" value="TreeGrafter"/>
</dbReference>
<comment type="pathway">
    <text evidence="2">Purine metabolism; 3',5'-cyclic di-GMP biosynthesis.</text>
</comment>